<accession>A0AAV5AEB3</accession>
<name>A0AAV5AEB3_9AGAM</name>
<sequence>MGRLENLTPFRSKTHNKSTKTRSSINEDVLRKALAGPSEGHRISFPSGFKSTQSVYAVQENANVPSTSSKIIHKNKNEDSLTVLKDTLNELDASPQSTKSDDTKSDSGDEDWLNGLHFFARYNDSDSATEEERVAALLEGLQVSFQKNSLQLKQGLCDSLLKTLNDIRQTHISIDRGPDVNRGKGIVIFSSACDKRHTDAQRLQAELEDNLPEKQAEMKQIFGQIKQCYVARKQLWTDFEAKIEEIRNKQTQILERIDRETSEVMANFDKKYAHILKGDSSKSKKKLLQEVLDKL</sequence>
<feature type="region of interest" description="Disordered" evidence="1">
    <location>
        <begin position="1"/>
        <end position="26"/>
    </location>
</feature>
<comment type="caution">
    <text evidence="2">The sequence shown here is derived from an EMBL/GenBank/DDBJ whole genome shotgun (WGS) entry which is preliminary data.</text>
</comment>
<evidence type="ECO:0000313" key="3">
    <source>
        <dbReference type="Proteomes" id="UP001050691"/>
    </source>
</evidence>
<feature type="region of interest" description="Disordered" evidence="1">
    <location>
        <begin position="89"/>
        <end position="108"/>
    </location>
</feature>
<dbReference type="EMBL" id="BPWL01000007">
    <property type="protein sequence ID" value="GJJ12630.1"/>
    <property type="molecule type" value="Genomic_DNA"/>
</dbReference>
<gene>
    <name evidence="2" type="ORF">Clacol_006873</name>
</gene>
<keyword evidence="3" id="KW-1185">Reference proteome</keyword>
<dbReference type="Proteomes" id="UP001050691">
    <property type="component" value="Unassembled WGS sequence"/>
</dbReference>
<organism evidence="2 3">
    <name type="scientific">Clathrus columnatus</name>
    <dbReference type="NCBI Taxonomy" id="1419009"/>
    <lineage>
        <taxon>Eukaryota</taxon>
        <taxon>Fungi</taxon>
        <taxon>Dikarya</taxon>
        <taxon>Basidiomycota</taxon>
        <taxon>Agaricomycotina</taxon>
        <taxon>Agaricomycetes</taxon>
        <taxon>Phallomycetidae</taxon>
        <taxon>Phallales</taxon>
        <taxon>Clathraceae</taxon>
        <taxon>Clathrus</taxon>
    </lineage>
</organism>
<proteinExistence type="predicted"/>
<protein>
    <submittedName>
        <fullName evidence="2">Uncharacterized protein</fullName>
    </submittedName>
</protein>
<evidence type="ECO:0000256" key="1">
    <source>
        <dbReference type="SAM" id="MobiDB-lite"/>
    </source>
</evidence>
<reference evidence="2" key="1">
    <citation type="submission" date="2021-10" db="EMBL/GenBank/DDBJ databases">
        <title>De novo Genome Assembly of Clathrus columnatus (Basidiomycota, Fungi) Using Illumina and Nanopore Sequence Data.</title>
        <authorList>
            <person name="Ogiso-Tanaka E."/>
            <person name="Itagaki H."/>
            <person name="Hosoya T."/>
            <person name="Hosaka K."/>
        </authorList>
    </citation>
    <scope>NUCLEOTIDE SEQUENCE</scope>
    <source>
        <strain evidence="2">MO-923</strain>
    </source>
</reference>
<evidence type="ECO:0000313" key="2">
    <source>
        <dbReference type="EMBL" id="GJJ12630.1"/>
    </source>
</evidence>
<dbReference type="AlphaFoldDB" id="A0AAV5AEB3"/>